<reference evidence="1" key="1">
    <citation type="submission" date="2009-10" db="EMBL/GenBank/DDBJ databases">
        <authorList>
            <person name="Weinstock G."/>
            <person name="Sodergren E."/>
            <person name="Clifton S."/>
            <person name="Fulton L."/>
            <person name="Fulton B."/>
            <person name="Courtney L."/>
            <person name="Fronick C."/>
            <person name="Harrison M."/>
            <person name="Strong C."/>
            <person name="Farmer C."/>
            <person name="Delahaunty K."/>
            <person name="Markovic C."/>
            <person name="Hall O."/>
            <person name="Minx P."/>
            <person name="Tomlinson C."/>
            <person name="Mitreva M."/>
            <person name="Nelson J."/>
            <person name="Hou S."/>
            <person name="Wollam A."/>
            <person name="Pepin K.H."/>
            <person name="Johnson M."/>
            <person name="Bhonagiri V."/>
            <person name="Nash W.E."/>
            <person name="Warren W."/>
            <person name="Chinwalla A."/>
            <person name="Mardis E.R."/>
            <person name="Wilson R.K."/>
        </authorList>
    </citation>
    <scope>NUCLEOTIDE SEQUENCE [LARGE SCALE GENOMIC DNA]</scope>
    <source>
        <strain evidence="1">ATCC 700122</strain>
    </source>
</reference>
<dbReference type="Proteomes" id="UP000006001">
    <property type="component" value="Unassembled WGS sequence"/>
</dbReference>
<evidence type="ECO:0000313" key="2">
    <source>
        <dbReference type="Proteomes" id="UP000006001"/>
    </source>
</evidence>
<organism evidence="1 2">
    <name type="scientific">Slackia exigua (strain ATCC 700122 / DSM 15923 / CIP 105133 / JCM 11022 / KCTC 5966 / S-7)</name>
    <dbReference type="NCBI Taxonomy" id="649764"/>
    <lineage>
        <taxon>Bacteria</taxon>
        <taxon>Bacillati</taxon>
        <taxon>Actinomycetota</taxon>
        <taxon>Coriobacteriia</taxon>
        <taxon>Eggerthellales</taxon>
        <taxon>Eggerthellaceae</taxon>
        <taxon>Slackia</taxon>
    </lineage>
</organism>
<proteinExistence type="predicted"/>
<gene>
    <name evidence="1" type="ORF">HMPREF0762_01619</name>
</gene>
<accession>D0WIE4</accession>
<dbReference type="STRING" id="649764.HMPREF0762_01619"/>
<evidence type="ECO:0000313" key="1">
    <source>
        <dbReference type="EMBL" id="EEZ60811.1"/>
    </source>
</evidence>
<name>D0WIE4_SLAES</name>
<dbReference type="EMBL" id="ACUX02000016">
    <property type="protein sequence ID" value="EEZ60811.1"/>
    <property type="molecule type" value="Genomic_DNA"/>
</dbReference>
<dbReference type="HOGENOM" id="CLU_3084772_0_0_11"/>
<comment type="caution">
    <text evidence="1">The sequence shown here is derived from an EMBL/GenBank/DDBJ whole genome shotgun (WGS) entry which is preliminary data.</text>
</comment>
<dbReference type="AlphaFoldDB" id="D0WIE4"/>
<protein>
    <submittedName>
        <fullName evidence="1">Uncharacterized protein</fullName>
    </submittedName>
</protein>
<keyword evidence="2" id="KW-1185">Reference proteome</keyword>
<sequence>MHPGAHPSRIIGNGPRPLNATLAAWPSLTHAAEANRRDLGARRAVSSTHPAL</sequence>